<proteinExistence type="predicted"/>
<evidence type="ECO:0000313" key="1">
    <source>
        <dbReference type="EMBL" id="JAD40942.1"/>
    </source>
</evidence>
<protein>
    <submittedName>
        <fullName evidence="1">Uncharacterized protein</fullName>
    </submittedName>
</protein>
<name>A0A0A9A1M4_ARUDO</name>
<reference evidence="1" key="2">
    <citation type="journal article" date="2015" name="Data Brief">
        <title>Shoot transcriptome of the giant reed, Arundo donax.</title>
        <authorList>
            <person name="Barrero R.A."/>
            <person name="Guerrero F.D."/>
            <person name="Moolhuijzen P."/>
            <person name="Goolsby J.A."/>
            <person name="Tidwell J."/>
            <person name="Bellgard S.E."/>
            <person name="Bellgard M.I."/>
        </authorList>
    </citation>
    <scope>NUCLEOTIDE SEQUENCE</scope>
    <source>
        <tissue evidence="1">Shoot tissue taken approximately 20 cm above the soil surface</tissue>
    </source>
</reference>
<dbReference type="AlphaFoldDB" id="A0A0A9A1M4"/>
<dbReference type="EMBL" id="GBRH01256953">
    <property type="protein sequence ID" value="JAD40942.1"/>
    <property type="molecule type" value="Transcribed_RNA"/>
</dbReference>
<reference evidence="1" key="1">
    <citation type="submission" date="2014-09" db="EMBL/GenBank/DDBJ databases">
        <authorList>
            <person name="Magalhaes I.L.F."/>
            <person name="Oliveira U."/>
            <person name="Santos F.R."/>
            <person name="Vidigal T.H.D.A."/>
            <person name="Brescovit A.D."/>
            <person name="Santos A.J."/>
        </authorList>
    </citation>
    <scope>NUCLEOTIDE SEQUENCE</scope>
    <source>
        <tissue evidence="1">Shoot tissue taken approximately 20 cm above the soil surface</tissue>
    </source>
</reference>
<sequence>MFVQSHGRHRSTIRCV</sequence>
<accession>A0A0A9A1M4</accession>
<organism evidence="1">
    <name type="scientific">Arundo donax</name>
    <name type="common">Giant reed</name>
    <name type="synonym">Donax arundinaceus</name>
    <dbReference type="NCBI Taxonomy" id="35708"/>
    <lineage>
        <taxon>Eukaryota</taxon>
        <taxon>Viridiplantae</taxon>
        <taxon>Streptophyta</taxon>
        <taxon>Embryophyta</taxon>
        <taxon>Tracheophyta</taxon>
        <taxon>Spermatophyta</taxon>
        <taxon>Magnoliopsida</taxon>
        <taxon>Liliopsida</taxon>
        <taxon>Poales</taxon>
        <taxon>Poaceae</taxon>
        <taxon>PACMAD clade</taxon>
        <taxon>Arundinoideae</taxon>
        <taxon>Arundineae</taxon>
        <taxon>Arundo</taxon>
    </lineage>
</organism>